<keyword evidence="2" id="KW-1185">Reference proteome</keyword>
<name>A0A0L0BRN8_LUCCU</name>
<dbReference type="AlphaFoldDB" id="A0A0L0BRN8"/>
<protein>
    <submittedName>
        <fullName evidence="1">Uncharacterized protein</fullName>
    </submittedName>
</protein>
<gene>
    <name evidence="1" type="ORF">FF38_01669</name>
</gene>
<evidence type="ECO:0000313" key="1">
    <source>
        <dbReference type="EMBL" id="KNC22691.1"/>
    </source>
</evidence>
<organism evidence="1 2">
    <name type="scientific">Lucilia cuprina</name>
    <name type="common">Green bottle fly</name>
    <name type="synonym">Australian sheep blowfly</name>
    <dbReference type="NCBI Taxonomy" id="7375"/>
    <lineage>
        <taxon>Eukaryota</taxon>
        <taxon>Metazoa</taxon>
        <taxon>Ecdysozoa</taxon>
        <taxon>Arthropoda</taxon>
        <taxon>Hexapoda</taxon>
        <taxon>Insecta</taxon>
        <taxon>Pterygota</taxon>
        <taxon>Neoptera</taxon>
        <taxon>Endopterygota</taxon>
        <taxon>Diptera</taxon>
        <taxon>Brachycera</taxon>
        <taxon>Muscomorpha</taxon>
        <taxon>Oestroidea</taxon>
        <taxon>Calliphoridae</taxon>
        <taxon>Luciliinae</taxon>
        <taxon>Lucilia</taxon>
    </lineage>
</organism>
<dbReference type="Proteomes" id="UP000037069">
    <property type="component" value="Unassembled WGS sequence"/>
</dbReference>
<sequence>MLMKSIKYLIIIISFLNNDSHIICAEINRGNGIITKATHPAVLVLGNINQISTRDTTTAAMSTGLAPIATAAASTATATTTSGQYYLFDNNADNTIVGTMPLIIQPYNIFDSIILCPVGYILAHNHCHKQVKSVKYFRNV</sequence>
<comment type="caution">
    <text evidence="1">The sequence shown here is derived from an EMBL/GenBank/DDBJ whole genome shotgun (WGS) entry which is preliminary data.</text>
</comment>
<proteinExistence type="predicted"/>
<accession>A0A0L0BRN8</accession>
<reference evidence="1 2" key="1">
    <citation type="journal article" date="2015" name="Nat. Commun.">
        <title>Lucilia cuprina genome unlocks parasitic fly biology to underpin future interventions.</title>
        <authorList>
            <person name="Anstead C.A."/>
            <person name="Korhonen P.K."/>
            <person name="Young N.D."/>
            <person name="Hall R.S."/>
            <person name="Jex A.R."/>
            <person name="Murali S.C."/>
            <person name="Hughes D.S."/>
            <person name="Lee S.F."/>
            <person name="Perry T."/>
            <person name="Stroehlein A.J."/>
            <person name="Ansell B.R."/>
            <person name="Breugelmans B."/>
            <person name="Hofmann A."/>
            <person name="Qu J."/>
            <person name="Dugan S."/>
            <person name="Lee S.L."/>
            <person name="Chao H."/>
            <person name="Dinh H."/>
            <person name="Han Y."/>
            <person name="Doddapaneni H.V."/>
            <person name="Worley K.C."/>
            <person name="Muzny D.M."/>
            <person name="Ioannidis P."/>
            <person name="Waterhouse R.M."/>
            <person name="Zdobnov E.M."/>
            <person name="James P.J."/>
            <person name="Bagnall N.H."/>
            <person name="Kotze A.C."/>
            <person name="Gibbs R.A."/>
            <person name="Richards S."/>
            <person name="Batterham P."/>
            <person name="Gasser R.B."/>
        </authorList>
    </citation>
    <scope>NUCLEOTIDE SEQUENCE [LARGE SCALE GENOMIC DNA]</scope>
    <source>
        <strain evidence="1 2">LS</strain>
        <tissue evidence="1">Full body</tissue>
    </source>
</reference>
<evidence type="ECO:0000313" key="2">
    <source>
        <dbReference type="Proteomes" id="UP000037069"/>
    </source>
</evidence>
<dbReference type="EMBL" id="JRES01001465">
    <property type="protein sequence ID" value="KNC22691.1"/>
    <property type="molecule type" value="Genomic_DNA"/>
</dbReference>